<evidence type="ECO:0000256" key="3">
    <source>
        <dbReference type="SAM" id="MobiDB-lite"/>
    </source>
</evidence>
<sequence length="500" mass="52168">MSSEDAATAAAPQAPAPGGAQHKANGGIETPPTLSSSSTRRLYDEAKRELALKQYSPAADKLARVLEALQDREGEGEEKHAQDAPILAPILHRYGKAMLGLAVANSGALGSGGTDPTGGAAAQATPLAAGESPSSTSTSKANDPRFSFGGDAEEEMEEVEDDGQEQQAEDDDEDEDDFGLAFTVLDLARVIYEKRLDADGASPSLTTYEGEQIPALQIKAQLAEVYNDLGDVGLETENFQQASTDYEQSLNILSPLLRAHSRRLADAQLRLGLALEFHPDLAQRPRALQYVTAASTTLKGRLNALKEREQVLSKGEGIAATNGAAPAAVESKSNGKGKGKEDNDEGKLLEKDDVADMDAAQVALETKDVQEMIEELSVKLEEYEQHSAAAGDASSSAAASAIGLPGGLNRAALEKAINDAFLGASTNTGAFSGFPGASADLAGKPVNDLSGMVKKKRPIPGAEDGNGKRKLEDTVVANATSTATEPAAEANSDAKRVKTD</sequence>
<dbReference type="HOGENOM" id="CLU_545347_0_0_1"/>
<proteinExistence type="predicted"/>
<dbReference type="GO" id="GO:0042393">
    <property type="term" value="F:histone binding"/>
    <property type="evidence" value="ECO:0007669"/>
    <property type="project" value="TreeGrafter"/>
</dbReference>
<dbReference type="GeneID" id="25264581"/>
<dbReference type="Gene3D" id="1.25.40.10">
    <property type="entry name" value="Tetratricopeptide repeat domain"/>
    <property type="match status" value="1"/>
</dbReference>
<feature type="compositionally biased region" description="Low complexity" evidence="3">
    <location>
        <begin position="117"/>
        <end position="130"/>
    </location>
</feature>
<dbReference type="Proteomes" id="UP000027361">
    <property type="component" value="Unassembled WGS sequence"/>
</dbReference>
<feature type="region of interest" description="Disordered" evidence="3">
    <location>
        <begin position="1"/>
        <end position="42"/>
    </location>
</feature>
<organism evidence="5 6">
    <name type="scientific">Tilletiaria anomala (strain ATCC 24038 / CBS 436.72 / UBC 951)</name>
    <dbReference type="NCBI Taxonomy" id="1037660"/>
    <lineage>
        <taxon>Eukaryota</taxon>
        <taxon>Fungi</taxon>
        <taxon>Dikarya</taxon>
        <taxon>Basidiomycota</taxon>
        <taxon>Ustilaginomycotina</taxon>
        <taxon>Exobasidiomycetes</taxon>
        <taxon>Georgefischeriales</taxon>
        <taxon>Tilletiariaceae</taxon>
        <taxon>Tilletiaria</taxon>
    </lineage>
</organism>
<dbReference type="OMA" id="QTYILMA"/>
<reference evidence="5 6" key="1">
    <citation type="submission" date="2014-05" db="EMBL/GenBank/DDBJ databases">
        <title>Draft genome sequence of a rare smut relative, Tilletiaria anomala UBC 951.</title>
        <authorList>
            <consortium name="DOE Joint Genome Institute"/>
            <person name="Toome M."/>
            <person name="Kuo A."/>
            <person name="Henrissat B."/>
            <person name="Lipzen A."/>
            <person name="Tritt A."/>
            <person name="Yoshinaga Y."/>
            <person name="Zane M."/>
            <person name="Barry K."/>
            <person name="Grigoriev I.V."/>
            <person name="Spatafora J.W."/>
            <person name="Aimea M.C."/>
        </authorList>
    </citation>
    <scope>NUCLEOTIDE SEQUENCE [LARGE SCALE GENOMIC DNA]</scope>
    <source>
        <strain evidence="5 6">UBC 951</strain>
    </source>
</reference>
<feature type="compositionally biased region" description="Acidic residues" evidence="3">
    <location>
        <begin position="151"/>
        <end position="176"/>
    </location>
</feature>
<dbReference type="Pfam" id="PF10516">
    <property type="entry name" value="SHNi-TPR"/>
    <property type="match status" value="1"/>
</dbReference>
<feature type="compositionally biased region" description="Low complexity" evidence="3">
    <location>
        <begin position="30"/>
        <end position="40"/>
    </location>
</feature>
<feature type="compositionally biased region" description="Low complexity" evidence="3">
    <location>
        <begin position="322"/>
        <end position="334"/>
    </location>
</feature>
<dbReference type="InParanoid" id="A0A066W192"/>
<feature type="region of interest" description="Disordered" evidence="3">
    <location>
        <begin position="322"/>
        <end position="349"/>
    </location>
</feature>
<keyword evidence="1" id="KW-0677">Repeat</keyword>
<name>A0A066W192_TILAU</name>
<dbReference type="InterPro" id="IPR011990">
    <property type="entry name" value="TPR-like_helical_dom_sf"/>
</dbReference>
<dbReference type="SUPFAM" id="SSF48452">
    <property type="entry name" value="TPR-like"/>
    <property type="match status" value="1"/>
</dbReference>
<feature type="compositionally biased region" description="Basic and acidic residues" evidence="3">
    <location>
        <begin position="338"/>
        <end position="349"/>
    </location>
</feature>
<evidence type="ECO:0000313" key="6">
    <source>
        <dbReference type="Proteomes" id="UP000027361"/>
    </source>
</evidence>
<accession>A0A066W192</accession>
<dbReference type="PANTHER" id="PTHR15081">
    <property type="entry name" value="NUCLEAR AUTOANTIGENIC SPERM PROTEIN NASP -RELATED"/>
    <property type="match status" value="1"/>
</dbReference>
<feature type="region of interest" description="Disordered" evidence="3">
    <location>
        <begin position="449"/>
        <end position="500"/>
    </location>
</feature>
<dbReference type="EMBL" id="JMSN01000050">
    <property type="protein sequence ID" value="KDN44565.1"/>
    <property type="molecule type" value="Genomic_DNA"/>
</dbReference>
<evidence type="ECO:0000259" key="4">
    <source>
        <dbReference type="Pfam" id="PF10516"/>
    </source>
</evidence>
<evidence type="ECO:0000256" key="1">
    <source>
        <dbReference type="ARBA" id="ARBA00022737"/>
    </source>
</evidence>
<dbReference type="GO" id="GO:0005654">
    <property type="term" value="C:nucleoplasm"/>
    <property type="evidence" value="ECO:0007669"/>
    <property type="project" value="TreeGrafter"/>
</dbReference>
<dbReference type="RefSeq" id="XP_013242839.1">
    <property type="nucleotide sequence ID" value="XM_013387385.1"/>
</dbReference>
<keyword evidence="2" id="KW-0802">TPR repeat</keyword>
<dbReference type="OrthoDB" id="5587616at2759"/>
<dbReference type="AlphaFoldDB" id="A0A066W192"/>
<evidence type="ECO:0000256" key="2">
    <source>
        <dbReference type="ARBA" id="ARBA00022803"/>
    </source>
</evidence>
<dbReference type="GO" id="GO:0034080">
    <property type="term" value="P:CENP-A containing chromatin assembly"/>
    <property type="evidence" value="ECO:0007669"/>
    <property type="project" value="TreeGrafter"/>
</dbReference>
<protein>
    <recommendedName>
        <fullName evidence="4">Tetratricopeptide SHNi-TPR domain-containing protein</fullName>
    </recommendedName>
</protein>
<gene>
    <name evidence="5" type="ORF">K437DRAFT_257000</name>
</gene>
<keyword evidence="6" id="KW-1185">Reference proteome</keyword>
<feature type="region of interest" description="Disordered" evidence="3">
    <location>
        <begin position="106"/>
        <end position="176"/>
    </location>
</feature>
<evidence type="ECO:0000313" key="5">
    <source>
        <dbReference type="EMBL" id="KDN44565.1"/>
    </source>
</evidence>
<feature type="domain" description="Tetratricopeptide SHNi-TPR" evidence="4">
    <location>
        <begin position="223"/>
        <end position="257"/>
    </location>
</feature>
<dbReference type="FunCoup" id="A0A066W192">
    <property type="interactions" value="26"/>
</dbReference>
<comment type="caution">
    <text evidence="5">The sequence shown here is derived from an EMBL/GenBank/DDBJ whole genome shotgun (WGS) entry which is preliminary data.</text>
</comment>
<dbReference type="InterPro" id="IPR019544">
    <property type="entry name" value="Tetratricopeptide_SHNi-TPR_dom"/>
</dbReference>
<feature type="compositionally biased region" description="Polar residues" evidence="3">
    <location>
        <begin position="132"/>
        <end position="141"/>
    </location>
</feature>
<feature type="compositionally biased region" description="Low complexity" evidence="3">
    <location>
        <begin position="477"/>
        <end position="491"/>
    </location>
</feature>
<dbReference type="GO" id="GO:0006335">
    <property type="term" value="P:DNA replication-dependent chromatin assembly"/>
    <property type="evidence" value="ECO:0007669"/>
    <property type="project" value="TreeGrafter"/>
</dbReference>
<dbReference type="STRING" id="1037660.A0A066W192"/>
<feature type="compositionally biased region" description="Low complexity" evidence="3">
    <location>
        <begin position="1"/>
        <end position="21"/>
    </location>
</feature>
<dbReference type="InterPro" id="IPR051730">
    <property type="entry name" value="NASP-like"/>
</dbReference>
<dbReference type="PANTHER" id="PTHR15081:SF1">
    <property type="entry name" value="NUCLEAR AUTOANTIGENIC SPERM PROTEIN"/>
    <property type="match status" value="1"/>
</dbReference>